<reference evidence="2" key="1">
    <citation type="journal article" date="2020" name="Stud. Mycol.">
        <title>101 Dothideomycetes genomes: a test case for predicting lifestyles and emergence of pathogens.</title>
        <authorList>
            <person name="Haridas S."/>
            <person name="Albert R."/>
            <person name="Binder M."/>
            <person name="Bloem J."/>
            <person name="Labutti K."/>
            <person name="Salamov A."/>
            <person name="Andreopoulos B."/>
            <person name="Baker S."/>
            <person name="Barry K."/>
            <person name="Bills G."/>
            <person name="Bluhm B."/>
            <person name="Cannon C."/>
            <person name="Castanera R."/>
            <person name="Culley D."/>
            <person name="Daum C."/>
            <person name="Ezra D."/>
            <person name="Gonzalez J."/>
            <person name="Henrissat B."/>
            <person name="Kuo A."/>
            <person name="Liang C."/>
            <person name="Lipzen A."/>
            <person name="Lutzoni F."/>
            <person name="Magnuson J."/>
            <person name="Mondo S."/>
            <person name="Nolan M."/>
            <person name="Ohm R."/>
            <person name="Pangilinan J."/>
            <person name="Park H.-J."/>
            <person name="Ramirez L."/>
            <person name="Alfaro M."/>
            <person name="Sun H."/>
            <person name="Tritt A."/>
            <person name="Yoshinaga Y."/>
            <person name="Zwiers L.-H."/>
            <person name="Turgeon B."/>
            <person name="Goodwin S."/>
            <person name="Spatafora J."/>
            <person name="Crous P."/>
            <person name="Grigoriev I."/>
        </authorList>
    </citation>
    <scope>NUCLEOTIDE SEQUENCE</scope>
    <source>
        <strain evidence="2">CBS 207.26</strain>
    </source>
</reference>
<dbReference type="EMBL" id="ML994684">
    <property type="protein sequence ID" value="KAF2177753.1"/>
    <property type="molecule type" value="Genomic_DNA"/>
</dbReference>
<protein>
    <submittedName>
        <fullName evidence="2">Uncharacterized protein</fullName>
    </submittedName>
</protein>
<gene>
    <name evidence="2" type="ORF">K469DRAFT_719493</name>
</gene>
<name>A0A6A6DFK5_9PEZI</name>
<keyword evidence="3" id="KW-1185">Reference proteome</keyword>
<dbReference type="AlphaFoldDB" id="A0A6A6DFK5"/>
<evidence type="ECO:0000313" key="2">
    <source>
        <dbReference type="EMBL" id="KAF2177753.1"/>
    </source>
</evidence>
<evidence type="ECO:0000313" key="3">
    <source>
        <dbReference type="Proteomes" id="UP000800200"/>
    </source>
</evidence>
<sequence length="804" mass="88688">MSDPRTGFSSSGQLDWVALSRAPISYSTGVISRLANADVELVTVQTVTAIGSLFKFPPVGQNLLTESLSKISSVYAWGRVLSFGIGTKHIVRSLSDSEEGATCVAILAALTTAYSTNASACIMRELSLLYGPPFQPRPSLAQWTNLVQICAGSLGMSNFEHYYQTFSRLIVPPPSSSSPGSKLAASEAAVAEGLKTLSDLSNGRITYAMFAGYLDSAWLAAVAQCLFGLCIEIVDNITSTCIYRTNGKPKYALAQAIFLSRCSVPGAHTSAINLISKKVYVMPNATGFLQQNSDPSIHTTSAWNSVFRDAYPELVATFPSSFPVDLFGRLLQVVSFHSKLHFSFPKRPPTEQEIPWLVWHSYGHIYHPRRTGNELLVFARQILSPTITLSNTLSIENCTLDRQAMPDEAKKILGEVSKSCKCTECASPRVLVNQERCYRRLAIALIRVIILLSPVTIDPTLPPIPDALQEIYLYGEDFPEVGHPEILPRLALLLHLFSGRKPSASPRLRTSSILRDNCSAVCHNGVCIYYSILRNISLQPLHASAVEVIRGSIIFQENLYDFVQDWAPSKSRAELDPRIMSHRELAEHSKYIGDMNVELLVEEAADSRGLSAGYYFEARDLSRAFRLGGISRIQKSLVRSFIANEYLFADIEDAQALVFSTVAPPNPYRPSRFATATSLRYRPQWSWCVITWTLTSPSAAAGGETVFSVELSLATNTPLLFMISQLSDSRKLFALVYMRACLQTAVGVAFRRWREQAHVIPTQGEACWVENPSARLKFRVKQADPSGKREEEYSNGALSGATRS</sequence>
<proteinExistence type="predicted"/>
<accession>A0A6A6DFK5</accession>
<feature type="region of interest" description="Disordered" evidence="1">
    <location>
        <begin position="780"/>
        <end position="804"/>
    </location>
</feature>
<evidence type="ECO:0000256" key="1">
    <source>
        <dbReference type="SAM" id="MobiDB-lite"/>
    </source>
</evidence>
<organism evidence="2 3">
    <name type="scientific">Zopfia rhizophila CBS 207.26</name>
    <dbReference type="NCBI Taxonomy" id="1314779"/>
    <lineage>
        <taxon>Eukaryota</taxon>
        <taxon>Fungi</taxon>
        <taxon>Dikarya</taxon>
        <taxon>Ascomycota</taxon>
        <taxon>Pezizomycotina</taxon>
        <taxon>Dothideomycetes</taxon>
        <taxon>Dothideomycetes incertae sedis</taxon>
        <taxon>Zopfiaceae</taxon>
        <taxon>Zopfia</taxon>
    </lineage>
</organism>
<dbReference type="OrthoDB" id="3344043at2759"/>
<dbReference type="Proteomes" id="UP000800200">
    <property type="component" value="Unassembled WGS sequence"/>
</dbReference>